<keyword evidence="3" id="KW-0411">Iron-sulfur</keyword>
<dbReference type="Proteomes" id="UP000199659">
    <property type="component" value="Unassembled WGS sequence"/>
</dbReference>
<dbReference type="GO" id="GO:0051536">
    <property type="term" value="F:iron-sulfur cluster binding"/>
    <property type="evidence" value="ECO:0007669"/>
    <property type="project" value="UniProtKB-KW"/>
</dbReference>
<dbReference type="EMBL" id="FOYZ01000017">
    <property type="protein sequence ID" value="SFS03382.1"/>
    <property type="molecule type" value="Genomic_DNA"/>
</dbReference>
<dbReference type="STRING" id="37658.SAMN05661086_03310"/>
<dbReference type="PANTHER" id="PTHR30548">
    <property type="entry name" value="2-HYDROXYGLUTARYL-COA DEHYDRATASE, D-COMPONENT-RELATED"/>
    <property type="match status" value="1"/>
</dbReference>
<keyword evidence="3" id="KW-0479">Metal-binding</keyword>
<name>A0A1I6LJ63_9FIRM</name>
<dbReference type="InterPro" id="IPR010327">
    <property type="entry name" value="FldB/FldC_alpha/beta"/>
</dbReference>
<comment type="cofactor">
    <cofactor evidence="1">
        <name>[4Fe-4S] cluster</name>
        <dbReference type="ChEBI" id="CHEBI:49883"/>
    </cofactor>
</comment>
<sequence length="425" mass="49313">MPDKKTITYESEFIDTLNQLLRSNKKLAGAKYFLDTTYHYFHLNTMKTRRPKVIVLGNSIPEEYIYAAGKVPFWILGGSLSTASWADDLVPRDTDPVSQSMLGYLMNDKFNLAKEAVIIVPVTCDSTRKIVFLLKRAGYRVITADIPPNKQEPLALYKWVEQMRRLTEELSAYTGHTITRQSLLEASKVTDRARRLMREFLESIKGREHIISDPLRMVIVNSYYYTENITKWCGQLQSLIKEIKALPCCYNASTMRNKPNVLLMGSPVVFPNYKIPFLIQDIGLRICANADILTEKIYLEEVKKTGRKKEDIFQAIAMVHYKGDCSAAYANNKTLYDRVRYQMKTGNMEGVVYHVLKGQIEYDFELAHYEELFSAYGIPVFRLETDYQYQDVEQIRIRMEAFMEMLVQNQYSSGRYKSYSKEKRA</sequence>
<dbReference type="GO" id="GO:0016836">
    <property type="term" value="F:hydro-lyase activity"/>
    <property type="evidence" value="ECO:0007669"/>
    <property type="project" value="UniProtKB-ARBA"/>
</dbReference>
<evidence type="ECO:0000313" key="4">
    <source>
        <dbReference type="EMBL" id="SFS03382.1"/>
    </source>
</evidence>
<dbReference type="Pfam" id="PF06050">
    <property type="entry name" value="HGD-D"/>
    <property type="match status" value="1"/>
</dbReference>
<dbReference type="OrthoDB" id="9810278at2"/>
<accession>A0A1I6LJ63</accession>
<dbReference type="PANTHER" id="PTHR30548:SF1">
    <property type="entry name" value="DEHYDRATASE SUBUNIT MJ0007-RELATED"/>
    <property type="match status" value="1"/>
</dbReference>
<keyword evidence="3" id="KW-0408">Iron</keyword>
<dbReference type="RefSeq" id="WP_092563310.1">
    <property type="nucleotide sequence ID" value="NZ_FOYZ01000017.1"/>
</dbReference>
<dbReference type="Gene3D" id="3.40.50.11890">
    <property type="match status" value="1"/>
</dbReference>
<evidence type="ECO:0000313" key="5">
    <source>
        <dbReference type="Proteomes" id="UP000199659"/>
    </source>
</evidence>
<comment type="similarity">
    <text evidence="2">Belongs to the FldB/FldC dehydratase alpha/beta subunit family.</text>
</comment>
<dbReference type="Gene3D" id="3.40.50.11900">
    <property type="match status" value="1"/>
</dbReference>
<proteinExistence type="inferred from homology"/>
<evidence type="ECO:0000256" key="3">
    <source>
        <dbReference type="ARBA" id="ARBA00023014"/>
    </source>
</evidence>
<gene>
    <name evidence="4" type="ORF">SAMN05661086_03310</name>
</gene>
<evidence type="ECO:0000256" key="2">
    <source>
        <dbReference type="ARBA" id="ARBA00005806"/>
    </source>
</evidence>
<dbReference type="AlphaFoldDB" id="A0A1I6LJ63"/>
<reference evidence="4 5" key="1">
    <citation type="submission" date="2016-10" db="EMBL/GenBank/DDBJ databases">
        <authorList>
            <person name="de Groot N.N."/>
        </authorList>
    </citation>
    <scope>NUCLEOTIDE SEQUENCE [LARGE SCALE GENOMIC DNA]</scope>
    <source>
        <strain evidence="4 5">743A</strain>
    </source>
</reference>
<evidence type="ECO:0000256" key="1">
    <source>
        <dbReference type="ARBA" id="ARBA00001966"/>
    </source>
</evidence>
<protein>
    <submittedName>
        <fullName evidence="4">Benzoyl-CoA reductase/2-hydroxyglutaryl-CoA dehydratase subunit, BcrC/BadD/HgdB</fullName>
    </submittedName>
</protein>
<organism evidence="4 5">
    <name type="scientific">Anaeromicropila populeti</name>
    <dbReference type="NCBI Taxonomy" id="37658"/>
    <lineage>
        <taxon>Bacteria</taxon>
        <taxon>Bacillati</taxon>
        <taxon>Bacillota</taxon>
        <taxon>Clostridia</taxon>
        <taxon>Lachnospirales</taxon>
        <taxon>Lachnospiraceae</taxon>
        <taxon>Anaeromicropila</taxon>
    </lineage>
</organism>
<keyword evidence="5" id="KW-1185">Reference proteome</keyword>